<dbReference type="EMBL" id="MEUB01000069">
    <property type="protein sequence ID" value="OGC18657.1"/>
    <property type="molecule type" value="Genomic_DNA"/>
</dbReference>
<dbReference type="Proteomes" id="UP000178417">
    <property type="component" value="Unassembled WGS sequence"/>
</dbReference>
<evidence type="ECO:0000256" key="2">
    <source>
        <dbReference type="ARBA" id="ARBA00022691"/>
    </source>
</evidence>
<dbReference type="GO" id="GO:0051536">
    <property type="term" value="F:iron-sulfur cluster binding"/>
    <property type="evidence" value="ECO:0007669"/>
    <property type="project" value="UniProtKB-KW"/>
</dbReference>
<dbReference type="SFLD" id="SFLDG01082">
    <property type="entry name" value="B12-binding_domain_containing"/>
    <property type="match status" value="1"/>
</dbReference>
<keyword evidence="5" id="KW-0411">Iron-sulfur</keyword>
<evidence type="ECO:0000256" key="3">
    <source>
        <dbReference type="ARBA" id="ARBA00022723"/>
    </source>
</evidence>
<dbReference type="InterPro" id="IPR051198">
    <property type="entry name" value="BchE-like"/>
</dbReference>
<evidence type="ECO:0000256" key="5">
    <source>
        <dbReference type="ARBA" id="ARBA00023014"/>
    </source>
</evidence>
<keyword evidence="2" id="KW-0949">S-adenosyl-L-methionine</keyword>
<dbReference type="GO" id="GO:0031419">
    <property type="term" value="F:cobalamin binding"/>
    <property type="evidence" value="ECO:0007669"/>
    <property type="project" value="InterPro"/>
</dbReference>
<dbReference type="SUPFAM" id="SSF102114">
    <property type="entry name" value="Radical SAM enzymes"/>
    <property type="match status" value="1"/>
</dbReference>
<dbReference type="CDD" id="cd01335">
    <property type="entry name" value="Radical_SAM"/>
    <property type="match status" value="1"/>
</dbReference>
<dbReference type="GO" id="GO:0003824">
    <property type="term" value="F:catalytic activity"/>
    <property type="evidence" value="ECO:0007669"/>
    <property type="project" value="InterPro"/>
</dbReference>
<dbReference type="AlphaFoldDB" id="A0A1F4SE31"/>
<dbReference type="SFLD" id="SFLDS00029">
    <property type="entry name" value="Radical_SAM"/>
    <property type="match status" value="1"/>
</dbReference>
<sequence>MLSIEKHLPKEGAKSVLLVMPYHERPSRLVGVSSLAGVLNDPVALSKVRDSSRLILSPTLLDIKDAMPFVRILDLKLAPNDFDLPAFFKRFNPSILGVTSTTPTMIEAIGISILAQQTIPDALRVVGGYHPSALPDEILKDSLFDVAVIGYGEEQLSELAMLTYHMGREEILANLRYMTGIAYKDLQGDIHNNGRRTYQLRLDDIPFFYRSNELYIFNDYPDENEFNMKIAHTAAARGCPFSCNYCAGAAVHGRRTRYRSAQSVLTEIKELMERGITHVQFNDETFMIHPELRSLVEGFKTIKQESPQFTWGIETRADKLKDAQLVKEMALSGLTLLAFGVETLDESLAREIKNDKGISNSHIIEITRLATEAGVSVAWNLMVRLPNQDWKSILKTAVELRLASPGRAGATSLELYPGSYYYDLAVKNDKSLGSYELSYMGEKEGFTAEAILEHLLYYLKMARIARQNKASNNILWFIEKLQEAILDRIRIQTIYDMLLGKTSNSEREMRIEKGVEEADGIFRALFIDDAVEASSTFMAVRASSEKLTILSFYEKYSRALNLHPKLKTEMLDPFLFDINFENGYPIIKLPFSVIRMVVFIGGALWSNLKQVDLQVKSIEFEEGSEINILEQLSGKESADLNKAQEGFDSTVFCRGDEIRFLGIKLKYIPQQYKIVFLCQSK</sequence>
<dbReference type="Gene3D" id="3.40.50.280">
    <property type="entry name" value="Cobalamin-binding domain"/>
    <property type="match status" value="1"/>
</dbReference>
<evidence type="ECO:0000256" key="4">
    <source>
        <dbReference type="ARBA" id="ARBA00023004"/>
    </source>
</evidence>
<dbReference type="Pfam" id="PF02310">
    <property type="entry name" value="B12-binding"/>
    <property type="match status" value="1"/>
</dbReference>
<comment type="cofactor">
    <cofactor evidence="1">
        <name>[4Fe-4S] cluster</name>
        <dbReference type="ChEBI" id="CHEBI:49883"/>
    </cofactor>
</comment>
<organism evidence="8 9">
    <name type="scientific">candidate division WOR-1 bacterium RIFOXYB2_FULL_37_13</name>
    <dbReference type="NCBI Taxonomy" id="1802579"/>
    <lineage>
        <taxon>Bacteria</taxon>
        <taxon>Bacillati</taxon>
        <taxon>Saganbacteria</taxon>
    </lineage>
</organism>
<dbReference type="Gene3D" id="3.20.20.70">
    <property type="entry name" value="Aldolase class I"/>
    <property type="match status" value="1"/>
</dbReference>
<dbReference type="PROSITE" id="PS51918">
    <property type="entry name" value="RADICAL_SAM"/>
    <property type="match status" value="1"/>
</dbReference>
<reference evidence="8 9" key="1">
    <citation type="journal article" date="2016" name="Nat. Commun.">
        <title>Thousands of microbial genomes shed light on interconnected biogeochemical processes in an aquifer system.</title>
        <authorList>
            <person name="Anantharaman K."/>
            <person name="Brown C.T."/>
            <person name="Hug L.A."/>
            <person name="Sharon I."/>
            <person name="Castelle C.J."/>
            <person name="Probst A.J."/>
            <person name="Thomas B.C."/>
            <person name="Singh A."/>
            <person name="Wilkins M.J."/>
            <person name="Karaoz U."/>
            <person name="Brodie E.L."/>
            <person name="Williams K.H."/>
            <person name="Hubbard S.S."/>
            <person name="Banfield J.F."/>
        </authorList>
    </citation>
    <scope>NUCLEOTIDE SEQUENCE [LARGE SCALE GENOMIC DNA]</scope>
</reference>
<dbReference type="InterPro" id="IPR007197">
    <property type="entry name" value="rSAM"/>
</dbReference>
<dbReference type="Pfam" id="PF04055">
    <property type="entry name" value="Radical_SAM"/>
    <property type="match status" value="1"/>
</dbReference>
<gene>
    <name evidence="8" type="ORF">A2310_03435</name>
</gene>
<dbReference type="PANTHER" id="PTHR43409:SF7">
    <property type="entry name" value="BLL1977 PROTEIN"/>
    <property type="match status" value="1"/>
</dbReference>
<dbReference type="InterPro" id="IPR006638">
    <property type="entry name" value="Elp3/MiaA/NifB-like_rSAM"/>
</dbReference>
<dbReference type="PROSITE" id="PS51332">
    <property type="entry name" value="B12_BINDING"/>
    <property type="match status" value="1"/>
</dbReference>
<proteinExistence type="predicted"/>
<dbReference type="GO" id="GO:0046872">
    <property type="term" value="F:metal ion binding"/>
    <property type="evidence" value="ECO:0007669"/>
    <property type="project" value="UniProtKB-KW"/>
</dbReference>
<feature type="domain" description="B12-binding" evidence="6">
    <location>
        <begin position="30"/>
        <end position="170"/>
    </location>
</feature>
<evidence type="ECO:0000259" key="7">
    <source>
        <dbReference type="PROSITE" id="PS51918"/>
    </source>
</evidence>
<evidence type="ECO:0000259" key="6">
    <source>
        <dbReference type="PROSITE" id="PS51332"/>
    </source>
</evidence>
<protein>
    <submittedName>
        <fullName evidence="8">Uncharacterized protein</fullName>
    </submittedName>
</protein>
<keyword evidence="4" id="KW-0408">Iron</keyword>
<accession>A0A1F4SE31</accession>
<dbReference type="InterPro" id="IPR013785">
    <property type="entry name" value="Aldolase_TIM"/>
</dbReference>
<dbReference type="InterPro" id="IPR058240">
    <property type="entry name" value="rSAM_sf"/>
</dbReference>
<name>A0A1F4SE31_UNCSA</name>
<dbReference type="SMART" id="SM00729">
    <property type="entry name" value="Elp3"/>
    <property type="match status" value="1"/>
</dbReference>
<dbReference type="PANTHER" id="PTHR43409">
    <property type="entry name" value="ANAEROBIC MAGNESIUM-PROTOPORPHYRIN IX MONOMETHYL ESTER CYCLASE-RELATED"/>
    <property type="match status" value="1"/>
</dbReference>
<evidence type="ECO:0000313" key="8">
    <source>
        <dbReference type="EMBL" id="OGC18657.1"/>
    </source>
</evidence>
<evidence type="ECO:0000313" key="9">
    <source>
        <dbReference type="Proteomes" id="UP000178417"/>
    </source>
</evidence>
<feature type="domain" description="Radical SAM core" evidence="7">
    <location>
        <begin position="225"/>
        <end position="449"/>
    </location>
</feature>
<dbReference type="STRING" id="1802579.A2310_03435"/>
<dbReference type="InterPro" id="IPR006158">
    <property type="entry name" value="Cobalamin-bd"/>
</dbReference>
<evidence type="ECO:0000256" key="1">
    <source>
        <dbReference type="ARBA" id="ARBA00001966"/>
    </source>
</evidence>
<keyword evidence="3" id="KW-0479">Metal-binding</keyword>
<comment type="caution">
    <text evidence="8">The sequence shown here is derived from an EMBL/GenBank/DDBJ whole genome shotgun (WGS) entry which is preliminary data.</text>
</comment>